<sequence length="228" mass="26680">MRSTLPRSTKATRRRSEERGVGFLRLLALERAEVRARAEEELRLGWSQEKQIHEYCRQHPSAQVVDVIEKFSGCLKEKLAVKFSGEVCFALTVTSVKRLKTFRERSFNQGSSFRRWDQARERKSGLVVSNRAEKGIIQMDVVYRKRRRQLRRLFGMTWFGFYEEEGSFFKSIIVATHLHELPMRTVDFEEMLKQELVIEISSVSNPLVGNRSECTRSFSAELKLILKK</sequence>
<dbReference type="Gramene" id="ONK70874">
    <property type="protein sequence ID" value="ONK70874"/>
    <property type="gene ID" value="A4U43_C04F2420"/>
</dbReference>
<accession>A0A5P1EYC7</accession>
<dbReference type="Proteomes" id="UP000243459">
    <property type="component" value="Chromosome 4"/>
</dbReference>
<evidence type="ECO:0000313" key="2">
    <source>
        <dbReference type="Proteomes" id="UP000243459"/>
    </source>
</evidence>
<reference evidence="2" key="1">
    <citation type="journal article" date="2017" name="Nat. Commun.">
        <title>The asparagus genome sheds light on the origin and evolution of a young Y chromosome.</title>
        <authorList>
            <person name="Harkess A."/>
            <person name="Zhou J."/>
            <person name="Xu C."/>
            <person name="Bowers J.E."/>
            <person name="Van der Hulst R."/>
            <person name="Ayyampalayam S."/>
            <person name="Mercati F."/>
            <person name="Riccardi P."/>
            <person name="McKain M.R."/>
            <person name="Kakrana A."/>
            <person name="Tang H."/>
            <person name="Ray J."/>
            <person name="Groenendijk J."/>
            <person name="Arikit S."/>
            <person name="Mathioni S.M."/>
            <person name="Nakano M."/>
            <person name="Shan H."/>
            <person name="Telgmann-Rauber A."/>
            <person name="Kanno A."/>
            <person name="Yue Z."/>
            <person name="Chen H."/>
            <person name="Li W."/>
            <person name="Chen Y."/>
            <person name="Xu X."/>
            <person name="Zhang Y."/>
            <person name="Luo S."/>
            <person name="Chen H."/>
            <person name="Gao J."/>
            <person name="Mao Z."/>
            <person name="Pires J.C."/>
            <person name="Luo M."/>
            <person name="Kudrna D."/>
            <person name="Wing R.A."/>
            <person name="Meyers B.C."/>
            <person name="Yi K."/>
            <person name="Kong H."/>
            <person name="Lavrijsen P."/>
            <person name="Sunseri F."/>
            <person name="Falavigna A."/>
            <person name="Ye Y."/>
            <person name="Leebens-Mack J.H."/>
            <person name="Chen G."/>
        </authorList>
    </citation>
    <scope>NUCLEOTIDE SEQUENCE [LARGE SCALE GENOMIC DNA]</scope>
    <source>
        <strain evidence="2">cv. DH0086</strain>
    </source>
</reference>
<dbReference type="EMBL" id="CM007384">
    <property type="protein sequence ID" value="ONK70874.1"/>
    <property type="molecule type" value="Genomic_DNA"/>
</dbReference>
<organism evidence="1 2">
    <name type="scientific">Asparagus officinalis</name>
    <name type="common">Garden asparagus</name>
    <dbReference type="NCBI Taxonomy" id="4686"/>
    <lineage>
        <taxon>Eukaryota</taxon>
        <taxon>Viridiplantae</taxon>
        <taxon>Streptophyta</taxon>
        <taxon>Embryophyta</taxon>
        <taxon>Tracheophyta</taxon>
        <taxon>Spermatophyta</taxon>
        <taxon>Magnoliopsida</taxon>
        <taxon>Liliopsida</taxon>
        <taxon>Asparagales</taxon>
        <taxon>Asparagaceae</taxon>
        <taxon>Asparagoideae</taxon>
        <taxon>Asparagus</taxon>
    </lineage>
</organism>
<protein>
    <submittedName>
        <fullName evidence="1">Uncharacterized protein</fullName>
    </submittedName>
</protein>
<gene>
    <name evidence="1" type="ORF">A4U43_C04F2420</name>
</gene>
<name>A0A5P1EYC7_ASPOF</name>
<dbReference type="AlphaFoldDB" id="A0A5P1EYC7"/>
<evidence type="ECO:0000313" key="1">
    <source>
        <dbReference type="EMBL" id="ONK70874.1"/>
    </source>
</evidence>
<proteinExistence type="predicted"/>
<keyword evidence="2" id="KW-1185">Reference proteome</keyword>